<name>A0AAW1PM77_9CHLO</name>
<reference evidence="1 2" key="1">
    <citation type="journal article" date="2024" name="Nat. Commun.">
        <title>Phylogenomics reveals the evolutionary origins of lichenization in chlorophyte algae.</title>
        <authorList>
            <person name="Puginier C."/>
            <person name="Libourel C."/>
            <person name="Otte J."/>
            <person name="Skaloud P."/>
            <person name="Haon M."/>
            <person name="Grisel S."/>
            <person name="Petersen M."/>
            <person name="Berrin J.G."/>
            <person name="Delaux P.M."/>
            <person name="Dal Grande F."/>
            <person name="Keller J."/>
        </authorList>
    </citation>
    <scope>NUCLEOTIDE SEQUENCE [LARGE SCALE GENOMIC DNA]</scope>
    <source>
        <strain evidence="1 2">SAG 2036</strain>
    </source>
</reference>
<dbReference type="EMBL" id="JALJOQ010000013">
    <property type="protein sequence ID" value="KAK9810930.1"/>
    <property type="molecule type" value="Genomic_DNA"/>
</dbReference>
<comment type="caution">
    <text evidence="1">The sequence shown here is derived from an EMBL/GenBank/DDBJ whole genome shotgun (WGS) entry which is preliminary data.</text>
</comment>
<sequence length="287" mass="31559">MASQPKDFSRFDYMRKKPASTPQAQKLLTSLLDLLEDIDSPGVFASGFKDSGTPFLDLRVDRKSVSLPLVSTTDSSVQQLRKAASCVLSNSKTQKSAGWEVVGSKIECLDPEDLKPNTEDGTFAYMAVILPSPCLKGGQLEVSHAGQVQKLGFEASGADACDGFSTYCVAFYAGCTCAMQKSRTDLKRPYINEEEILQGKDFFEEDEWDDEIADEDKPRRAQLTRIWSRTALAAVSGLDRAGRNLSLRQAGIFLCSAFKETVQLEVKYAQRSSADLACLAKQTYKQA</sequence>
<dbReference type="AlphaFoldDB" id="A0AAW1PM77"/>
<gene>
    <name evidence="1" type="ORF">WJX73_009318</name>
</gene>
<evidence type="ECO:0000313" key="2">
    <source>
        <dbReference type="Proteomes" id="UP001465755"/>
    </source>
</evidence>
<evidence type="ECO:0000313" key="1">
    <source>
        <dbReference type="EMBL" id="KAK9810930.1"/>
    </source>
</evidence>
<accession>A0AAW1PM77</accession>
<dbReference type="Proteomes" id="UP001465755">
    <property type="component" value="Unassembled WGS sequence"/>
</dbReference>
<keyword evidence="2" id="KW-1185">Reference proteome</keyword>
<protein>
    <submittedName>
        <fullName evidence="1">Uncharacterized protein</fullName>
    </submittedName>
</protein>
<proteinExistence type="predicted"/>
<organism evidence="1 2">
    <name type="scientific">Symbiochloris irregularis</name>
    <dbReference type="NCBI Taxonomy" id="706552"/>
    <lineage>
        <taxon>Eukaryota</taxon>
        <taxon>Viridiplantae</taxon>
        <taxon>Chlorophyta</taxon>
        <taxon>core chlorophytes</taxon>
        <taxon>Trebouxiophyceae</taxon>
        <taxon>Trebouxiales</taxon>
        <taxon>Trebouxiaceae</taxon>
        <taxon>Symbiochloris</taxon>
    </lineage>
</organism>